<dbReference type="AlphaFoldDB" id="A0A0F4T8L6"/>
<proteinExistence type="inferred from homology"/>
<evidence type="ECO:0000259" key="12">
    <source>
        <dbReference type="PROSITE" id="PS50111"/>
    </source>
</evidence>
<keyword evidence="8 10" id="KW-0807">Transducer</keyword>
<dbReference type="PANTHER" id="PTHR32089:SF120">
    <property type="entry name" value="METHYL-ACCEPTING CHEMOTAXIS PROTEIN TLPQ"/>
    <property type="match status" value="1"/>
</dbReference>
<dbReference type="InterPro" id="IPR003660">
    <property type="entry name" value="HAMP_dom"/>
</dbReference>
<comment type="subcellular location">
    <subcellularLocation>
        <location evidence="1">Cell membrane</location>
    </subcellularLocation>
</comment>
<dbReference type="PRINTS" id="PR00260">
    <property type="entry name" value="CHEMTRNSDUCR"/>
</dbReference>
<evidence type="ECO:0000256" key="6">
    <source>
        <dbReference type="ARBA" id="ARBA00022989"/>
    </source>
</evidence>
<evidence type="ECO:0000256" key="3">
    <source>
        <dbReference type="ARBA" id="ARBA00022481"/>
    </source>
</evidence>
<dbReference type="InterPro" id="IPR004090">
    <property type="entry name" value="Chemotax_Me-accpt_rcpt"/>
</dbReference>
<evidence type="ECO:0000256" key="11">
    <source>
        <dbReference type="SAM" id="Phobius"/>
    </source>
</evidence>
<evidence type="ECO:0000256" key="9">
    <source>
        <dbReference type="ARBA" id="ARBA00029447"/>
    </source>
</evidence>
<dbReference type="SMART" id="SM00283">
    <property type="entry name" value="MA"/>
    <property type="match status" value="1"/>
</dbReference>
<reference evidence="14 15" key="1">
    <citation type="submission" date="2015-03" db="EMBL/GenBank/DDBJ databases">
        <title>Comparative genomics of Pseudomonas insights into diversity of traits involved in vanlence and defense.</title>
        <authorList>
            <person name="Qin Y."/>
        </authorList>
    </citation>
    <scope>NUCLEOTIDE SEQUENCE [LARGE SCALE GENOMIC DNA]</scope>
    <source>
        <strain evidence="14 15">C3</strain>
    </source>
</reference>
<dbReference type="InterPro" id="IPR024478">
    <property type="entry name" value="HlyB_4HB_MCP"/>
</dbReference>
<evidence type="ECO:0000259" key="13">
    <source>
        <dbReference type="PROSITE" id="PS50885"/>
    </source>
</evidence>
<feature type="domain" description="Methyl-accepting transducer" evidence="12">
    <location>
        <begin position="268"/>
        <end position="504"/>
    </location>
</feature>
<dbReference type="SMART" id="SM00304">
    <property type="entry name" value="HAMP"/>
    <property type="match status" value="1"/>
</dbReference>
<dbReference type="Pfam" id="PF00672">
    <property type="entry name" value="HAMP"/>
    <property type="match status" value="1"/>
</dbReference>
<dbReference type="CDD" id="cd06225">
    <property type="entry name" value="HAMP"/>
    <property type="match status" value="1"/>
</dbReference>
<evidence type="ECO:0000256" key="2">
    <source>
        <dbReference type="ARBA" id="ARBA00022475"/>
    </source>
</evidence>
<keyword evidence="4" id="KW-0145">Chemotaxis</keyword>
<comment type="similarity">
    <text evidence="9">Belongs to the methyl-accepting chemotaxis (MCP) protein family.</text>
</comment>
<dbReference type="GO" id="GO:0007165">
    <property type="term" value="P:signal transduction"/>
    <property type="evidence" value="ECO:0007669"/>
    <property type="project" value="UniProtKB-KW"/>
</dbReference>
<dbReference type="Pfam" id="PF12729">
    <property type="entry name" value="4HB_MCP_1"/>
    <property type="match status" value="1"/>
</dbReference>
<dbReference type="Gene3D" id="1.10.287.950">
    <property type="entry name" value="Methyl-accepting chemotaxis protein"/>
    <property type="match status" value="1"/>
</dbReference>
<protein>
    <submittedName>
        <fullName evidence="14">Chemotaxis protein</fullName>
    </submittedName>
</protein>
<feature type="domain" description="HAMP" evidence="13">
    <location>
        <begin position="211"/>
        <end position="263"/>
    </location>
</feature>
<sequence>MKNWTLRQRILASFAVIIAIMLLMVVVSYSRLLKIETSEASVREDALPGVYYSAMIRSAWVDSFIQTQEMLGFREGQGISTEDAADFKSFEARLHEEMSNYRGTITTDEDKVEYADFEKLYDNYNKTLVAVLDLHKRNQEAEAIKMFNEQLTPAWTAGRMKLNDIIRENKTVADKDIANIDDAVITAKIIMGISLLVAVLTAGLCGLLLMRAIMAPMNRIVEILEVMRTGDLSNRLNLARKDEFGAVETGFNDMMTELTSLVSQAQRSSVQVTTSVTEIAATSKQQQATATETAATTTEIGATSREIAATSRDLVRTMTEVSTAADQASVLAGSGQQGLARMEETMHSVMGAADLVNAKLAILNEKAGNINQVVVTIVKVADQTNLLSLNAAIEAEKAGEYGRGFSVVATEVRRLADQTAVATYDIEQMVREIQSAVSAGVMGMDKFSEEVRRGMSEVQQIGEQLSQIIHQVQALAPRVLMVNEGMQAQATGAEQINHALVQLGDASSQTVESLRQASFAIDELSQVAVGLRSGVSRFKV</sequence>
<dbReference type="PATRIC" id="fig|294.131.peg.3002"/>
<dbReference type="Pfam" id="PF00015">
    <property type="entry name" value="MCPsignal"/>
    <property type="match status" value="1"/>
</dbReference>
<dbReference type="InterPro" id="IPR004089">
    <property type="entry name" value="MCPsignal_dom"/>
</dbReference>
<evidence type="ECO:0000256" key="1">
    <source>
        <dbReference type="ARBA" id="ARBA00004236"/>
    </source>
</evidence>
<keyword evidence="3" id="KW-0488">Methylation</keyword>
<keyword evidence="6 11" id="KW-1133">Transmembrane helix</keyword>
<keyword evidence="5 11" id="KW-0812">Transmembrane</keyword>
<dbReference type="GO" id="GO:0004888">
    <property type="term" value="F:transmembrane signaling receptor activity"/>
    <property type="evidence" value="ECO:0007669"/>
    <property type="project" value="InterPro"/>
</dbReference>
<dbReference type="Proteomes" id="UP000033500">
    <property type="component" value="Unassembled WGS sequence"/>
</dbReference>
<feature type="transmembrane region" description="Helical" evidence="11">
    <location>
        <begin position="12"/>
        <end position="32"/>
    </location>
</feature>
<dbReference type="EMBL" id="LACD01000025">
    <property type="protein sequence ID" value="KJZ40439.1"/>
    <property type="molecule type" value="Genomic_DNA"/>
</dbReference>
<organism evidence="14 15">
    <name type="scientific">Pseudomonas fluorescens</name>
    <dbReference type="NCBI Taxonomy" id="294"/>
    <lineage>
        <taxon>Bacteria</taxon>
        <taxon>Pseudomonadati</taxon>
        <taxon>Pseudomonadota</taxon>
        <taxon>Gammaproteobacteria</taxon>
        <taxon>Pseudomonadales</taxon>
        <taxon>Pseudomonadaceae</taxon>
        <taxon>Pseudomonas</taxon>
    </lineage>
</organism>
<comment type="caution">
    <text evidence="14">The sequence shown here is derived from an EMBL/GenBank/DDBJ whole genome shotgun (WGS) entry which is preliminary data.</text>
</comment>
<feature type="transmembrane region" description="Helical" evidence="11">
    <location>
        <begin position="189"/>
        <end position="210"/>
    </location>
</feature>
<gene>
    <name evidence="14" type="ORF">VC34_20530</name>
</gene>
<evidence type="ECO:0000313" key="15">
    <source>
        <dbReference type="Proteomes" id="UP000033500"/>
    </source>
</evidence>
<dbReference type="SUPFAM" id="SSF58104">
    <property type="entry name" value="Methyl-accepting chemotaxis protein (MCP) signaling domain"/>
    <property type="match status" value="1"/>
</dbReference>
<evidence type="ECO:0000256" key="10">
    <source>
        <dbReference type="PROSITE-ProRule" id="PRU00284"/>
    </source>
</evidence>
<keyword evidence="2" id="KW-1003">Cell membrane</keyword>
<evidence type="ECO:0000256" key="5">
    <source>
        <dbReference type="ARBA" id="ARBA00022692"/>
    </source>
</evidence>
<evidence type="ECO:0000256" key="7">
    <source>
        <dbReference type="ARBA" id="ARBA00023136"/>
    </source>
</evidence>
<dbReference type="PROSITE" id="PS50111">
    <property type="entry name" value="CHEMOTAXIS_TRANSDUC_2"/>
    <property type="match status" value="1"/>
</dbReference>
<dbReference type="PROSITE" id="PS50885">
    <property type="entry name" value="HAMP"/>
    <property type="match status" value="1"/>
</dbReference>
<dbReference type="PANTHER" id="PTHR32089">
    <property type="entry name" value="METHYL-ACCEPTING CHEMOTAXIS PROTEIN MCPB"/>
    <property type="match status" value="1"/>
</dbReference>
<evidence type="ECO:0000313" key="14">
    <source>
        <dbReference type="EMBL" id="KJZ40439.1"/>
    </source>
</evidence>
<name>A0A0F4T8L6_PSEFL</name>
<accession>A0A0F4T8L6</accession>
<keyword evidence="7 11" id="KW-0472">Membrane</keyword>
<evidence type="ECO:0000256" key="4">
    <source>
        <dbReference type="ARBA" id="ARBA00022500"/>
    </source>
</evidence>
<dbReference type="RefSeq" id="WP_046048173.1">
    <property type="nucleotide sequence ID" value="NZ_LACD01000025.1"/>
</dbReference>
<dbReference type="GO" id="GO:0005886">
    <property type="term" value="C:plasma membrane"/>
    <property type="evidence" value="ECO:0007669"/>
    <property type="project" value="UniProtKB-SubCell"/>
</dbReference>
<dbReference type="GO" id="GO:0006935">
    <property type="term" value="P:chemotaxis"/>
    <property type="evidence" value="ECO:0007669"/>
    <property type="project" value="UniProtKB-KW"/>
</dbReference>
<evidence type="ECO:0000256" key="8">
    <source>
        <dbReference type="ARBA" id="ARBA00023224"/>
    </source>
</evidence>